<organism evidence="2 3">
    <name type="scientific">Clunio marinus</name>
    <dbReference type="NCBI Taxonomy" id="568069"/>
    <lineage>
        <taxon>Eukaryota</taxon>
        <taxon>Metazoa</taxon>
        <taxon>Ecdysozoa</taxon>
        <taxon>Arthropoda</taxon>
        <taxon>Hexapoda</taxon>
        <taxon>Insecta</taxon>
        <taxon>Pterygota</taxon>
        <taxon>Neoptera</taxon>
        <taxon>Endopterygota</taxon>
        <taxon>Diptera</taxon>
        <taxon>Nematocera</taxon>
        <taxon>Chironomoidea</taxon>
        <taxon>Chironomidae</taxon>
        <taxon>Clunio</taxon>
    </lineage>
</organism>
<name>A0A1J1HT70_9DIPT</name>
<feature type="region of interest" description="Disordered" evidence="1">
    <location>
        <begin position="141"/>
        <end position="173"/>
    </location>
</feature>
<gene>
    <name evidence="2" type="ORF">CLUMA_CG004878</name>
</gene>
<reference evidence="2 3" key="1">
    <citation type="submission" date="2015-04" db="EMBL/GenBank/DDBJ databases">
        <authorList>
            <person name="Syromyatnikov M.Y."/>
            <person name="Popov V.N."/>
        </authorList>
    </citation>
    <scope>NUCLEOTIDE SEQUENCE [LARGE SCALE GENOMIC DNA]</scope>
</reference>
<sequence>MHDNDTISQELKEILDRARELLCDIELFVNATSNKNGSHKPHWYDARSMSEIVTLENDENNPRLKIHGIFLKARFQEYVNKLYKRIRTFKLDRNLKSGKFRRTSTIQPHKNHRRNRPGRRRKTTVRYNGEPAVTEKTYIITTRNPRRGSKTSRRTRTPGQKRQRQNKIIQNLQ</sequence>
<accession>A0A1J1HT70</accession>
<dbReference type="OrthoDB" id="7781488at2759"/>
<proteinExistence type="predicted"/>
<dbReference type="Proteomes" id="UP000183832">
    <property type="component" value="Unassembled WGS sequence"/>
</dbReference>
<evidence type="ECO:0000313" key="3">
    <source>
        <dbReference type="Proteomes" id="UP000183832"/>
    </source>
</evidence>
<dbReference type="AlphaFoldDB" id="A0A1J1HT70"/>
<evidence type="ECO:0000313" key="2">
    <source>
        <dbReference type="EMBL" id="CRK91195.1"/>
    </source>
</evidence>
<dbReference type="EMBL" id="CVRI01000020">
    <property type="protein sequence ID" value="CRK91195.1"/>
    <property type="molecule type" value="Genomic_DNA"/>
</dbReference>
<keyword evidence="3" id="KW-1185">Reference proteome</keyword>
<evidence type="ECO:0000256" key="1">
    <source>
        <dbReference type="SAM" id="MobiDB-lite"/>
    </source>
</evidence>
<feature type="compositionally biased region" description="Basic residues" evidence="1">
    <location>
        <begin position="144"/>
        <end position="165"/>
    </location>
</feature>
<protein>
    <submittedName>
        <fullName evidence="2">CLUMA_CG004878, isoform A</fullName>
    </submittedName>
</protein>